<reference evidence="2" key="2">
    <citation type="submission" date="2020-11" db="EMBL/GenBank/DDBJ databases">
        <authorList>
            <person name="McCartney M.A."/>
            <person name="Auch B."/>
            <person name="Kono T."/>
            <person name="Mallez S."/>
            <person name="Becker A."/>
            <person name="Gohl D.M."/>
            <person name="Silverstein K.A.T."/>
            <person name="Koren S."/>
            <person name="Bechman K.B."/>
            <person name="Herman A."/>
            <person name="Abrahante J.E."/>
            <person name="Garbe J."/>
        </authorList>
    </citation>
    <scope>NUCLEOTIDE SEQUENCE</scope>
    <source>
        <strain evidence="2">Duluth1</strain>
        <tissue evidence="2">Whole animal</tissue>
    </source>
</reference>
<proteinExistence type="predicted"/>
<protein>
    <submittedName>
        <fullName evidence="2">Uncharacterized protein</fullName>
    </submittedName>
</protein>
<comment type="caution">
    <text evidence="2">The sequence shown here is derived from an EMBL/GenBank/DDBJ whole genome shotgun (WGS) entry which is preliminary data.</text>
</comment>
<organism evidence="2 3">
    <name type="scientific">Dreissena polymorpha</name>
    <name type="common">Zebra mussel</name>
    <name type="synonym">Mytilus polymorpha</name>
    <dbReference type="NCBI Taxonomy" id="45954"/>
    <lineage>
        <taxon>Eukaryota</taxon>
        <taxon>Metazoa</taxon>
        <taxon>Spiralia</taxon>
        <taxon>Lophotrochozoa</taxon>
        <taxon>Mollusca</taxon>
        <taxon>Bivalvia</taxon>
        <taxon>Autobranchia</taxon>
        <taxon>Heteroconchia</taxon>
        <taxon>Euheterodonta</taxon>
        <taxon>Imparidentia</taxon>
        <taxon>Neoheterodontei</taxon>
        <taxon>Myida</taxon>
        <taxon>Dreissenoidea</taxon>
        <taxon>Dreissenidae</taxon>
        <taxon>Dreissena</taxon>
    </lineage>
</organism>
<gene>
    <name evidence="2" type="ORF">DPMN_155991</name>
</gene>
<dbReference type="EMBL" id="JAIWYP010000007">
    <property type="protein sequence ID" value="KAH3802316.1"/>
    <property type="molecule type" value="Genomic_DNA"/>
</dbReference>
<keyword evidence="3" id="KW-1185">Reference proteome</keyword>
<dbReference type="Proteomes" id="UP000828390">
    <property type="component" value="Unassembled WGS sequence"/>
</dbReference>
<dbReference type="AlphaFoldDB" id="A0A9D4FSR3"/>
<evidence type="ECO:0000256" key="1">
    <source>
        <dbReference type="SAM" id="MobiDB-lite"/>
    </source>
</evidence>
<name>A0A9D4FSR3_DREPO</name>
<sequence length="77" mass="8373">MMPVGTTGINRGSTGRVLKCLITPGVTGKDRHREQPDGTVVPPGPIKTPAELRQRTGCRRWCPGECRQSPVIATVHR</sequence>
<accession>A0A9D4FSR3</accession>
<evidence type="ECO:0000313" key="2">
    <source>
        <dbReference type="EMBL" id="KAH3802316.1"/>
    </source>
</evidence>
<reference evidence="2" key="1">
    <citation type="journal article" date="2019" name="bioRxiv">
        <title>The Genome of the Zebra Mussel, Dreissena polymorpha: A Resource for Invasive Species Research.</title>
        <authorList>
            <person name="McCartney M.A."/>
            <person name="Auch B."/>
            <person name="Kono T."/>
            <person name="Mallez S."/>
            <person name="Zhang Y."/>
            <person name="Obille A."/>
            <person name="Becker A."/>
            <person name="Abrahante J.E."/>
            <person name="Garbe J."/>
            <person name="Badalamenti J.P."/>
            <person name="Herman A."/>
            <person name="Mangelson H."/>
            <person name="Liachko I."/>
            <person name="Sullivan S."/>
            <person name="Sone E.D."/>
            <person name="Koren S."/>
            <person name="Silverstein K.A.T."/>
            <person name="Beckman K.B."/>
            <person name="Gohl D.M."/>
        </authorList>
    </citation>
    <scope>NUCLEOTIDE SEQUENCE</scope>
    <source>
        <strain evidence="2">Duluth1</strain>
        <tissue evidence="2">Whole animal</tissue>
    </source>
</reference>
<feature type="region of interest" description="Disordered" evidence="1">
    <location>
        <begin position="27"/>
        <end position="50"/>
    </location>
</feature>
<evidence type="ECO:0000313" key="3">
    <source>
        <dbReference type="Proteomes" id="UP000828390"/>
    </source>
</evidence>